<evidence type="ECO:0000259" key="1">
    <source>
        <dbReference type="Pfam" id="PF18593"/>
    </source>
</evidence>
<keyword evidence="3" id="KW-1185">Reference proteome</keyword>
<organism evidence="2 3">
    <name type="scientific">Streptomyces kanamyceticus</name>
    <dbReference type="NCBI Taxonomy" id="1967"/>
    <lineage>
        <taxon>Bacteria</taxon>
        <taxon>Bacillati</taxon>
        <taxon>Actinomycetota</taxon>
        <taxon>Actinomycetes</taxon>
        <taxon>Kitasatosporales</taxon>
        <taxon>Streptomycetaceae</taxon>
        <taxon>Streptomyces</taxon>
    </lineage>
</organism>
<dbReference type="AlphaFoldDB" id="A0A5J6GI07"/>
<dbReference type="Proteomes" id="UP000325529">
    <property type="component" value="Chromosome"/>
</dbReference>
<dbReference type="Pfam" id="PF18593">
    <property type="entry name" value="CdiI_2"/>
    <property type="match status" value="1"/>
</dbReference>
<dbReference type="RefSeq" id="WP_063806143.1">
    <property type="nucleotide sequence ID" value="NZ_CP023699.1"/>
</dbReference>
<evidence type="ECO:0000313" key="2">
    <source>
        <dbReference type="EMBL" id="QEU94052.1"/>
    </source>
</evidence>
<proteinExistence type="predicted"/>
<reference evidence="2 3" key="1">
    <citation type="submission" date="2017-09" db="EMBL/GenBank/DDBJ databases">
        <authorList>
            <person name="Lee N."/>
            <person name="Cho B.-K."/>
        </authorList>
    </citation>
    <scope>NUCLEOTIDE SEQUENCE [LARGE SCALE GENOMIC DNA]</scope>
    <source>
        <strain evidence="2 3">ATCC 12853</strain>
    </source>
</reference>
<evidence type="ECO:0000313" key="3">
    <source>
        <dbReference type="Proteomes" id="UP000325529"/>
    </source>
</evidence>
<dbReference type="InterPro" id="IPR041129">
    <property type="entry name" value="CdiI_2"/>
</dbReference>
<dbReference type="EMBL" id="CP023699">
    <property type="protein sequence ID" value="QEU94052.1"/>
    <property type="molecule type" value="Genomic_DNA"/>
</dbReference>
<accession>A0A5J6GI07</accession>
<dbReference type="KEGG" id="ska:CP970_26925"/>
<name>A0A5J6GI07_STRKN</name>
<feature type="domain" description="CdiI immunity protein" evidence="1">
    <location>
        <begin position="135"/>
        <end position="222"/>
    </location>
</feature>
<dbReference type="OrthoDB" id="4135481at2"/>
<sequence length="235" mass="26664">MGIVFRELPELLRAYVATQVKNYSRDGSLMPPGDLDTVDVPSLAMRTYLRVAALHPGRAGRAVSEIEALLELGPVDEVFEALDDAGVTPESLRSSDGKDPDEFFELMLPHLRKFIAAGEQVQEVIPESSWEWRERYEAIGRLMSGGFHQDCLHFFPDRDAVIDGYFVGEQPEFVRDMLKDIDALRSLVPADDDLEWALRGMGCGLLAPRGMTYWQWMDHIEGHLRSKLREWSRGQ</sequence>
<protein>
    <recommendedName>
        <fullName evidence="1">CdiI immunity protein domain-containing protein</fullName>
    </recommendedName>
</protein>
<gene>
    <name evidence="2" type="ORF">CP970_26925</name>
</gene>